<comment type="caution">
    <text evidence="2">The sequence shown here is derived from an EMBL/GenBank/DDBJ whole genome shotgun (WGS) entry which is preliminary data.</text>
</comment>
<dbReference type="AlphaFoldDB" id="A0A1J4JFH3"/>
<gene>
    <name evidence="2" type="ORF">TRFO_37464</name>
</gene>
<accession>A0A1J4JFH3</accession>
<dbReference type="Proteomes" id="UP000179807">
    <property type="component" value="Unassembled WGS sequence"/>
</dbReference>
<keyword evidence="1" id="KW-0175">Coiled coil</keyword>
<feature type="coiled-coil region" evidence="1">
    <location>
        <begin position="23"/>
        <end position="51"/>
    </location>
</feature>
<evidence type="ECO:0000313" key="3">
    <source>
        <dbReference type="Proteomes" id="UP000179807"/>
    </source>
</evidence>
<protein>
    <submittedName>
        <fullName evidence="2">Uncharacterized protein</fullName>
    </submittedName>
</protein>
<proteinExistence type="predicted"/>
<dbReference type="VEuPathDB" id="TrichDB:TRFO_37464"/>
<evidence type="ECO:0000313" key="2">
    <source>
        <dbReference type="EMBL" id="OHS96395.1"/>
    </source>
</evidence>
<dbReference type="RefSeq" id="XP_068349532.1">
    <property type="nucleotide sequence ID" value="XM_068511437.1"/>
</dbReference>
<keyword evidence="3" id="KW-1185">Reference proteome</keyword>
<name>A0A1J4JFH3_9EUKA</name>
<evidence type="ECO:0000256" key="1">
    <source>
        <dbReference type="SAM" id="Coils"/>
    </source>
</evidence>
<reference evidence="2" key="1">
    <citation type="submission" date="2016-10" db="EMBL/GenBank/DDBJ databases">
        <authorList>
            <person name="Benchimol M."/>
            <person name="Almeida L.G."/>
            <person name="Vasconcelos A.T."/>
            <person name="Perreira-Neves A."/>
            <person name="Rosa I.A."/>
            <person name="Tasca T."/>
            <person name="Bogo M.R."/>
            <person name="de Souza W."/>
        </authorList>
    </citation>
    <scope>NUCLEOTIDE SEQUENCE [LARGE SCALE GENOMIC DNA]</scope>
    <source>
        <strain evidence="2">K</strain>
    </source>
</reference>
<dbReference type="GeneID" id="94846141"/>
<organism evidence="2 3">
    <name type="scientific">Tritrichomonas foetus</name>
    <dbReference type="NCBI Taxonomy" id="1144522"/>
    <lineage>
        <taxon>Eukaryota</taxon>
        <taxon>Metamonada</taxon>
        <taxon>Parabasalia</taxon>
        <taxon>Tritrichomonadida</taxon>
        <taxon>Tritrichomonadidae</taxon>
        <taxon>Tritrichomonas</taxon>
    </lineage>
</organism>
<dbReference type="EMBL" id="MLAK01001180">
    <property type="protein sequence ID" value="OHS96395.1"/>
    <property type="molecule type" value="Genomic_DNA"/>
</dbReference>
<sequence length="131" mass="15796">MFLKYVPNNPIEKEIGFNEESFEKEHEQRIKEAEERLLMEQMEEMKKQEKTKLLYSISKQKRDEKKIEMINIGLACHQEWAMIRCQSPTTRNKKFDKRPITATTKEALKELDEFDKKLREKEKNVVFLDVT</sequence>